<evidence type="ECO:0000313" key="3">
    <source>
        <dbReference type="Proteomes" id="UP001219525"/>
    </source>
</evidence>
<feature type="compositionally biased region" description="Basic and acidic residues" evidence="1">
    <location>
        <begin position="52"/>
        <end position="66"/>
    </location>
</feature>
<organism evidence="2 3">
    <name type="scientific">Mycena pura</name>
    <dbReference type="NCBI Taxonomy" id="153505"/>
    <lineage>
        <taxon>Eukaryota</taxon>
        <taxon>Fungi</taxon>
        <taxon>Dikarya</taxon>
        <taxon>Basidiomycota</taxon>
        <taxon>Agaricomycotina</taxon>
        <taxon>Agaricomycetes</taxon>
        <taxon>Agaricomycetidae</taxon>
        <taxon>Agaricales</taxon>
        <taxon>Marasmiineae</taxon>
        <taxon>Mycenaceae</taxon>
        <taxon>Mycena</taxon>
    </lineage>
</organism>
<gene>
    <name evidence="2" type="ORF">GGX14DRAFT_388503</name>
</gene>
<protein>
    <submittedName>
        <fullName evidence="2">Uncharacterized protein</fullName>
    </submittedName>
</protein>
<name>A0AAD6YK54_9AGAR</name>
<feature type="compositionally biased region" description="Basic and acidic residues" evidence="1">
    <location>
        <begin position="84"/>
        <end position="96"/>
    </location>
</feature>
<dbReference type="EMBL" id="JARJCW010000008">
    <property type="protein sequence ID" value="KAJ7221319.1"/>
    <property type="molecule type" value="Genomic_DNA"/>
</dbReference>
<evidence type="ECO:0000256" key="1">
    <source>
        <dbReference type="SAM" id="MobiDB-lite"/>
    </source>
</evidence>
<reference evidence="2" key="1">
    <citation type="submission" date="2023-03" db="EMBL/GenBank/DDBJ databases">
        <title>Massive genome expansion in bonnet fungi (Mycena s.s.) driven by repeated elements and novel gene families across ecological guilds.</title>
        <authorList>
            <consortium name="Lawrence Berkeley National Laboratory"/>
            <person name="Harder C.B."/>
            <person name="Miyauchi S."/>
            <person name="Viragh M."/>
            <person name="Kuo A."/>
            <person name="Thoen E."/>
            <person name="Andreopoulos B."/>
            <person name="Lu D."/>
            <person name="Skrede I."/>
            <person name="Drula E."/>
            <person name="Henrissat B."/>
            <person name="Morin E."/>
            <person name="Kohler A."/>
            <person name="Barry K."/>
            <person name="LaButti K."/>
            <person name="Morin E."/>
            <person name="Salamov A."/>
            <person name="Lipzen A."/>
            <person name="Mereny Z."/>
            <person name="Hegedus B."/>
            <person name="Baldrian P."/>
            <person name="Stursova M."/>
            <person name="Weitz H."/>
            <person name="Taylor A."/>
            <person name="Grigoriev I.V."/>
            <person name="Nagy L.G."/>
            <person name="Martin F."/>
            <person name="Kauserud H."/>
        </authorList>
    </citation>
    <scope>NUCLEOTIDE SEQUENCE</scope>
    <source>
        <strain evidence="2">9144</strain>
    </source>
</reference>
<accession>A0AAD6YK54</accession>
<sequence length="222" mass="24345">MSPEQGVSRSTGPGAAPWIRESVTSLDARRVINRFGPCPRERGSRSRKTRPAGRERKKDEAQDRRNPGKNQDQNRKTVKARSAKNLEEGGGKRREVAGSPHQSARFTIVARCLEMFGEMTTEQLAGNADIAARAAAADHITKNTMARLAKGSGWQGSIGLAMGIRAWTDRKWVARPRRLRVATSPVDKRVAILVAGNVWADFLLRCGLKFGHNGYLAGNCTV</sequence>
<proteinExistence type="predicted"/>
<dbReference type="AlphaFoldDB" id="A0AAD6YK54"/>
<dbReference type="Proteomes" id="UP001219525">
    <property type="component" value="Unassembled WGS sequence"/>
</dbReference>
<feature type="compositionally biased region" description="Polar residues" evidence="1">
    <location>
        <begin position="1"/>
        <end position="11"/>
    </location>
</feature>
<evidence type="ECO:0000313" key="2">
    <source>
        <dbReference type="EMBL" id="KAJ7221319.1"/>
    </source>
</evidence>
<feature type="region of interest" description="Disordered" evidence="1">
    <location>
        <begin position="1"/>
        <end position="101"/>
    </location>
</feature>
<comment type="caution">
    <text evidence="2">The sequence shown here is derived from an EMBL/GenBank/DDBJ whole genome shotgun (WGS) entry which is preliminary data.</text>
</comment>
<keyword evidence="3" id="KW-1185">Reference proteome</keyword>